<dbReference type="InterPro" id="IPR013083">
    <property type="entry name" value="Znf_RING/FYVE/PHD"/>
</dbReference>
<dbReference type="GO" id="GO:0005634">
    <property type="term" value="C:nucleus"/>
    <property type="evidence" value="ECO:0007669"/>
    <property type="project" value="UniProtKB-SubCell"/>
</dbReference>
<dbReference type="GO" id="GO:0000724">
    <property type="term" value="P:double-strand break repair via homologous recombination"/>
    <property type="evidence" value="ECO:0007669"/>
    <property type="project" value="InterPro"/>
</dbReference>
<evidence type="ECO:0000313" key="13">
    <source>
        <dbReference type="Proteomes" id="UP000000598"/>
    </source>
</evidence>
<keyword evidence="13" id="KW-1185">Reference proteome</keyword>
<reference evidence="12 13" key="1">
    <citation type="journal article" date="2004" name="Nature">
        <title>Genome evolution in yeasts.</title>
        <authorList>
            <consortium name="Genolevures"/>
            <person name="Dujon B."/>
            <person name="Sherman D."/>
            <person name="Fischer G."/>
            <person name="Durrens P."/>
            <person name="Casaregola S."/>
            <person name="Lafontaine I."/>
            <person name="de Montigny J."/>
            <person name="Marck C."/>
            <person name="Neuveglise C."/>
            <person name="Talla E."/>
            <person name="Goffard N."/>
            <person name="Frangeul L."/>
            <person name="Aigle M."/>
            <person name="Anthouard V."/>
            <person name="Babour A."/>
            <person name="Barbe V."/>
            <person name="Barnay S."/>
            <person name="Blanchin S."/>
            <person name="Beckerich J.M."/>
            <person name="Beyne E."/>
            <person name="Bleykasten C."/>
            <person name="Boisrame A."/>
            <person name="Boyer J."/>
            <person name="Cattolico L."/>
            <person name="Confanioleri F."/>
            <person name="de Daruvar A."/>
            <person name="Despons L."/>
            <person name="Fabre E."/>
            <person name="Fairhead C."/>
            <person name="Ferry-Dumazet H."/>
            <person name="Groppi A."/>
            <person name="Hantraye F."/>
            <person name="Hennequin C."/>
            <person name="Jauniaux N."/>
            <person name="Joyet P."/>
            <person name="Kachouri R."/>
            <person name="Kerrest A."/>
            <person name="Koszul R."/>
            <person name="Lemaire M."/>
            <person name="Lesur I."/>
            <person name="Ma L."/>
            <person name="Muller H."/>
            <person name="Nicaud J.M."/>
            <person name="Nikolski M."/>
            <person name="Oztas S."/>
            <person name="Ozier-Kalogeropoulos O."/>
            <person name="Pellenz S."/>
            <person name="Potier S."/>
            <person name="Richard G.F."/>
            <person name="Straub M.L."/>
            <person name="Suleau A."/>
            <person name="Swennene D."/>
            <person name="Tekaia F."/>
            <person name="Wesolowski-Louvel M."/>
            <person name="Westhof E."/>
            <person name="Wirth B."/>
            <person name="Zeniou-Meyer M."/>
            <person name="Zivanovic I."/>
            <person name="Bolotin-Fukuhara M."/>
            <person name="Thierry A."/>
            <person name="Bouchier C."/>
            <person name="Caudron B."/>
            <person name="Scarpelli C."/>
            <person name="Gaillardin C."/>
            <person name="Weissenbach J."/>
            <person name="Wincker P."/>
            <person name="Souciet J.L."/>
        </authorList>
    </citation>
    <scope>NUCLEOTIDE SEQUENCE [LARGE SCALE GENOMIC DNA]</scope>
    <source>
        <strain evidence="13">ATCC 8585 / CBS 2359 / DSM 70799 / NBRC 1267 / NRRL Y-1140 / WM37</strain>
    </source>
</reference>
<keyword evidence="7" id="KW-0833">Ubl conjugation pathway</keyword>
<dbReference type="Pfam" id="PF11789">
    <property type="entry name" value="zf-Nse"/>
    <property type="match status" value="1"/>
</dbReference>
<dbReference type="Gene3D" id="1.20.120.1010">
    <property type="match status" value="1"/>
</dbReference>
<dbReference type="InterPro" id="IPR004181">
    <property type="entry name" value="Znf_MIZ"/>
</dbReference>
<organism evidence="12 13">
    <name type="scientific">Kluyveromyces lactis (strain ATCC 8585 / CBS 2359 / DSM 70799 / NBRC 1267 / NRRL Y-1140 / WM37)</name>
    <name type="common">Yeast</name>
    <name type="synonym">Candida sphaerica</name>
    <dbReference type="NCBI Taxonomy" id="284590"/>
    <lineage>
        <taxon>Eukaryota</taxon>
        <taxon>Fungi</taxon>
        <taxon>Dikarya</taxon>
        <taxon>Ascomycota</taxon>
        <taxon>Saccharomycotina</taxon>
        <taxon>Saccharomycetes</taxon>
        <taxon>Saccharomycetales</taxon>
        <taxon>Saccharomycetaceae</taxon>
        <taxon>Kluyveromyces</taxon>
    </lineage>
</organism>
<name>Q6CX41_KLULA</name>
<comment type="subcellular location">
    <subcellularLocation>
        <location evidence="1">Nucleus</location>
    </subcellularLocation>
</comment>
<dbReference type="CDD" id="cd16651">
    <property type="entry name" value="SPL-RING_NSE2"/>
    <property type="match status" value="1"/>
</dbReference>
<evidence type="ECO:0000256" key="7">
    <source>
        <dbReference type="ARBA" id="ARBA00022786"/>
    </source>
</evidence>
<evidence type="ECO:0000256" key="9">
    <source>
        <dbReference type="ARBA" id="ARBA00023242"/>
    </source>
</evidence>
<evidence type="ECO:0000256" key="3">
    <source>
        <dbReference type="ARBA" id="ARBA00008212"/>
    </source>
</evidence>
<accession>Q6CX41</accession>
<dbReference type="SUPFAM" id="SSF57850">
    <property type="entry name" value="RING/U-box"/>
    <property type="match status" value="1"/>
</dbReference>
<evidence type="ECO:0000313" key="12">
    <source>
        <dbReference type="EMBL" id="CAH03086.1"/>
    </source>
</evidence>
<dbReference type="PANTHER" id="PTHR21330">
    <property type="entry name" value="E3 SUMO-PROTEIN LIGASE NSE2"/>
    <property type="match status" value="1"/>
</dbReference>
<dbReference type="AlphaFoldDB" id="Q6CX41"/>
<dbReference type="EMBL" id="CR382121">
    <property type="protein sequence ID" value="CAH03086.1"/>
    <property type="molecule type" value="Genomic_DNA"/>
</dbReference>
<dbReference type="KEGG" id="kla:KLLA0_A11462g"/>
<keyword evidence="9" id="KW-0539">Nucleus</keyword>
<evidence type="ECO:0000256" key="2">
    <source>
        <dbReference type="ARBA" id="ARBA00004718"/>
    </source>
</evidence>
<gene>
    <name evidence="12" type="ORF">KLLA0_A11462g</name>
</gene>
<evidence type="ECO:0000256" key="10">
    <source>
        <dbReference type="PROSITE-ProRule" id="PRU00452"/>
    </source>
</evidence>
<sequence>MTSRLVLPDVLPITSKRHDILHQITLPDLSREISAAKSSIQDSVIGLLSSYPKYPTDRVDEINELESAYKDLLRMESRQKFLNSKLTEMKSKYTQQSSDAPRLNRENWDSFLNNEYNLINVRKEWIKLQSEEVEIDKKDQWLRVFCALPYIWSDPTRIIPNDPFETDAAQEEEGEDIKVEGGVVELTCPVSVKKFQSPMISVKCHHTIDNESLQSLFQQGKSIQCPVSGCNKTLTSRDFVPDRLMHIRVLISELRE</sequence>
<dbReference type="GO" id="GO:0016925">
    <property type="term" value="P:protein sumoylation"/>
    <property type="evidence" value="ECO:0007669"/>
    <property type="project" value="UniProtKB-UniPathway"/>
</dbReference>
<keyword evidence="6 10" id="KW-0863">Zinc-finger</keyword>
<dbReference type="GO" id="GO:0061665">
    <property type="term" value="F:SUMO ligase activity"/>
    <property type="evidence" value="ECO:0007669"/>
    <property type="project" value="TreeGrafter"/>
</dbReference>
<dbReference type="PROSITE" id="PS51044">
    <property type="entry name" value="ZF_SP_RING"/>
    <property type="match status" value="1"/>
</dbReference>
<dbReference type="GO" id="GO:0030915">
    <property type="term" value="C:Smc5-Smc6 complex"/>
    <property type="evidence" value="ECO:0007669"/>
    <property type="project" value="InterPro"/>
</dbReference>
<evidence type="ECO:0000256" key="1">
    <source>
        <dbReference type="ARBA" id="ARBA00004123"/>
    </source>
</evidence>
<evidence type="ECO:0000256" key="6">
    <source>
        <dbReference type="ARBA" id="ARBA00022771"/>
    </source>
</evidence>
<dbReference type="FunCoup" id="Q6CX41">
    <property type="interactions" value="58"/>
</dbReference>
<dbReference type="HOGENOM" id="CLU_088986_0_0_1"/>
<keyword evidence="8" id="KW-0862">Zinc</keyword>
<evidence type="ECO:0000259" key="11">
    <source>
        <dbReference type="PROSITE" id="PS51044"/>
    </source>
</evidence>
<dbReference type="Pfam" id="PF22326">
    <property type="entry name" value="MMS21_N"/>
    <property type="match status" value="1"/>
</dbReference>
<dbReference type="OMA" id="IELICPI"/>
<feature type="domain" description="SP-RING-type" evidence="11">
    <location>
        <begin position="173"/>
        <end position="256"/>
    </location>
</feature>
<dbReference type="Proteomes" id="UP000000598">
    <property type="component" value="Chromosome A"/>
</dbReference>
<dbReference type="Gene3D" id="3.30.40.10">
    <property type="entry name" value="Zinc/RING finger domain, C3HC4 (zinc finger)"/>
    <property type="match status" value="1"/>
</dbReference>
<evidence type="ECO:0000256" key="5">
    <source>
        <dbReference type="ARBA" id="ARBA00022723"/>
    </source>
</evidence>
<comment type="pathway">
    <text evidence="2">Protein modification; protein sumoylation.</text>
</comment>
<keyword evidence="5" id="KW-0479">Metal-binding</keyword>
<dbReference type="InterPro" id="IPR026846">
    <property type="entry name" value="Nse2(Mms21)"/>
</dbReference>
<evidence type="ECO:0000256" key="4">
    <source>
        <dbReference type="ARBA" id="ARBA00022679"/>
    </source>
</evidence>
<dbReference type="GO" id="GO:0008270">
    <property type="term" value="F:zinc ion binding"/>
    <property type="evidence" value="ECO:0007669"/>
    <property type="project" value="UniProtKB-KW"/>
</dbReference>
<dbReference type="InterPro" id="IPR054753">
    <property type="entry name" value="MMS21_N"/>
</dbReference>
<proteinExistence type="inferred from homology"/>
<evidence type="ECO:0000256" key="8">
    <source>
        <dbReference type="ARBA" id="ARBA00022833"/>
    </source>
</evidence>
<dbReference type="eggNOG" id="KOG2979">
    <property type="taxonomic scope" value="Eukaryota"/>
</dbReference>
<comment type="similarity">
    <text evidence="3">Belongs to the NSE2 family.</text>
</comment>
<dbReference type="STRING" id="284590.Q6CX41"/>
<keyword evidence="4" id="KW-0808">Transferase</keyword>
<dbReference type="PANTHER" id="PTHR21330:SF1">
    <property type="entry name" value="E3 SUMO-PROTEIN LIGASE NSE2"/>
    <property type="match status" value="1"/>
</dbReference>
<dbReference type="InParanoid" id="Q6CX41"/>
<protein>
    <submittedName>
        <fullName evidence="12">KLLA0A11462p</fullName>
    </submittedName>
</protein>
<dbReference type="PaxDb" id="284590-Q6CX41"/>
<dbReference type="UniPathway" id="UPA00886"/>